<gene>
    <name evidence="2" type="ORF">WAK64_16155</name>
</gene>
<evidence type="ECO:0000313" key="3">
    <source>
        <dbReference type="Proteomes" id="UP001312865"/>
    </source>
</evidence>
<keyword evidence="3" id="KW-1185">Reference proteome</keyword>
<accession>A0ABU8HHA1</accession>
<sequence>MTEFNSKKIKVDNNADSKEPNLPAFLSKPDNAPAYYGFPLVKETETDGFIYGEITDYMDFDQEEGCTYGDGYVQAPDGSRAGLIWEVDEKPYLSVSIQPEEVRWGVYNVGFAKPIQSIDDLIYNFRKVLPLIKEAYQKAHSK</sequence>
<dbReference type="Proteomes" id="UP001312865">
    <property type="component" value="Unassembled WGS sequence"/>
</dbReference>
<dbReference type="EMBL" id="JBBAXC010000014">
    <property type="protein sequence ID" value="MEI5908581.1"/>
    <property type="molecule type" value="Genomic_DNA"/>
</dbReference>
<reference evidence="2 3" key="1">
    <citation type="journal article" date="2018" name="J. Microbiol.">
        <title>Bacillus spongiae sp. nov., isolated from sponge of Jeju Island.</title>
        <authorList>
            <person name="Lee G.E."/>
            <person name="Im W.T."/>
            <person name="Park J.S."/>
        </authorList>
    </citation>
    <scope>NUCLEOTIDE SEQUENCE [LARGE SCALE GENOMIC DNA]</scope>
    <source>
        <strain evidence="2 3">135PIL107-10</strain>
    </source>
</reference>
<comment type="caution">
    <text evidence="2">The sequence shown here is derived from an EMBL/GenBank/DDBJ whole genome shotgun (WGS) entry which is preliminary data.</text>
</comment>
<organism evidence="2 3">
    <name type="scientific">Bacillus spongiae</name>
    <dbReference type="NCBI Taxonomy" id="2683610"/>
    <lineage>
        <taxon>Bacteria</taxon>
        <taxon>Bacillati</taxon>
        <taxon>Bacillota</taxon>
        <taxon>Bacilli</taxon>
        <taxon>Bacillales</taxon>
        <taxon>Bacillaceae</taxon>
        <taxon>Bacillus</taxon>
    </lineage>
</organism>
<protein>
    <submittedName>
        <fullName evidence="2">3-deoxy-8-phosphooctulonate synthase</fullName>
    </submittedName>
</protein>
<feature type="region of interest" description="Disordered" evidence="1">
    <location>
        <begin position="1"/>
        <end position="23"/>
    </location>
</feature>
<proteinExistence type="predicted"/>
<evidence type="ECO:0000313" key="2">
    <source>
        <dbReference type="EMBL" id="MEI5908581.1"/>
    </source>
</evidence>
<dbReference type="RefSeq" id="WP_336588029.1">
    <property type="nucleotide sequence ID" value="NZ_JBBAXC010000014.1"/>
</dbReference>
<feature type="compositionally biased region" description="Basic and acidic residues" evidence="1">
    <location>
        <begin position="1"/>
        <end position="19"/>
    </location>
</feature>
<evidence type="ECO:0000256" key="1">
    <source>
        <dbReference type="SAM" id="MobiDB-lite"/>
    </source>
</evidence>
<name>A0ABU8HHA1_9BACI</name>